<feature type="compositionally biased region" description="Basic and acidic residues" evidence="1">
    <location>
        <begin position="9"/>
        <end position="24"/>
    </location>
</feature>
<feature type="region of interest" description="Disordered" evidence="1">
    <location>
        <begin position="1"/>
        <end position="318"/>
    </location>
</feature>
<sequence length="318" mass="32145">MADVVNQDQVHKDGTEHIKDKVFGEGEGTATTTADTPKPEPIAPAKPPASNPGADDPSAGIAKDAGGVSVAAHVGSPSAGNKEKRKSIVGQLKGLFLGGDKKEREASEAGTAKQGESTTGAIAAGATGTGVATGQAVDLPDRTKSTTAGDSAPKSTTEQVKEAVTGDSTANTGTVAASTTEPVQTETQTEPESSDTKPIEPTDTSGDSSHKPPAPAGGKPPENREAIPTAGGERLGDKHWGESKIVPENPKANTENSAPGVASSEGQPTEEVKDNTAKNTGGASAAPKDETPASGEKKEKGKFLDKVKDKLPFGKNKD</sequence>
<feature type="compositionally biased region" description="Polar residues" evidence="1">
    <location>
        <begin position="166"/>
        <end position="178"/>
    </location>
</feature>
<name>A0ABR0EBD4_ZASCE</name>
<feature type="compositionally biased region" description="Polar residues" evidence="1">
    <location>
        <begin position="145"/>
        <end position="158"/>
    </location>
</feature>
<evidence type="ECO:0000313" key="3">
    <source>
        <dbReference type="Proteomes" id="UP001305779"/>
    </source>
</evidence>
<organism evidence="2 3">
    <name type="scientific">Zasmidium cellare</name>
    <name type="common">Wine cellar mold</name>
    <name type="synonym">Racodium cellare</name>
    <dbReference type="NCBI Taxonomy" id="395010"/>
    <lineage>
        <taxon>Eukaryota</taxon>
        <taxon>Fungi</taxon>
        <taxon>Dikarya</taxon>
        <taxon>Ascomycota</taxon>
        <taxon>Pezizomycotina</taxon>
        <taxon>Dothideomycetes</taxon>
        <taxon>Dothideomycetidae</taxon>
        <taxon>Mycosphaerellales</taxon>
        <taxon>Mycosphaerellaceae</taxon>
        <taxon>Zasmidium</taxon>
    </lineage>
</organism>
<feature type="compositionally biased region" description="Basic and acidic residues" evidence="1">
    <location>
        <begin position="287"/>
        <end position="318"/>
    </location>
</feature>
<feature type="compositionally biased region" description="Low complexity" evidence="1">
    <location>
        <begin position="179"/>
        <end position="191"/>
    </location>
</feature>
<keyword evidence="3" id="KW-1185">Reference proteome</keyword>
<feature type="compositionally biased region" description="Low complexity" evidence="1">
    <location>
        <begin position="118"/>
        <end position="134"/>
    </location>
</feature>
<evidence type="ECO:0008006" key="4">
    <source>
        <dbReference type="Google" id="ProtNLM"/>
    </source>
</evidence>
<feature type="compositionally biased region" description="Pro residues" evidence="1">
    <location>
        <begin position="39"/>
        <end position="50"/>
    </location>
</feature>
<protein>
    <recommendedName>
        <fullName evidence="4">Dehydrin</fullName>
    </recommendedName>
</protein>
<dbReference type="EMBL" id="JAXOVC010000007">
    <property type="protein sequence ID" value="KAK4498797.1"/>
    <property type="molecule type" value="Genomic_DNA"/>
</dbReference>
<evidence type="ECO:0000256" key="1">
    <source>
        <dbReference type="SAM" id="MobiDB-lite"/>
    </source>
</evidence>
<dbReference type="Proteomes" id="UP001305779">
    <property type="component" value="Unassembled WGS sequence"/>
</dbReference>
<comment type="caution">
    <text evidence="2">The sequence shown here is derived from an EMBL/GenBank/DDBJ whole genome shotgun (WGS) entry which is preliminary data.</text>
</comment>
<evidence type="ECO:0000313" key="2">
    <source>
        <dbReference type="EMBL" id="KAK4498797.1"/>
    </source>
</evidence>
<reference evidence="2 3" key="1">
    <citation type="journal article" date="2023" name="G3 (Bethesda)">
        <title>A chromosome-level genome assembly of Zasmidium syzygii isolated from banana leaves.</title>
        <authorList>
            <person name="van Westerhoven A.C."/>
            <person name="Mehrabi R."/>
            <person name="Talebi R."/>
            <person name="Steentjes M.B.F."/>
            <person name="Corcolon B."/>
            <person name="Chong P.A."/>
            <person name="Kema G.H.J."/>
            <person name="Seidl M.F."/>
        </authorList>
    </citation>
    <scope>NUCLEOTIDE SEQUENCE [LARGE SCALE GENOMIC DNA]</scope>
    <source>
        <strain evidence="2 3">P124</strain>
    </source>
</reference>
<gene>
    <name evidence="2" type="ORF">PRZ48_009307</name>
</gene>
<accession>A0ABR0EBD4</accession>
<proteinExistence type="predicted"/>